<feature type="region of interest" description="Disordered" evidence="1">
    <location>
        <begin position="144"/>
        <end position="305"/>
    </location>
</feature>
<dbReference type="EMBL" id="LNQE01000062">
    <property type="protein sequence ID" value="KUG29604.1"/>
    <property type="molecule type" value="Genomic_DNA"/>
</dbReference>
<feature type="region of interest" description="Disordered" evidence="1">
    <location>
        <begin position="1"/>
        <end position="74"/>
    </location>
</feature>
<feature type="compositionally biased region" description="Basic and acidic residues" evidence="1">
    <location>
        <begin position="268"/>
        <end position="292"/>
    </location>
</feature>
<dbReference type="AlphaFoldDB" id="A0A0W8G8X5"/>
<sequence>MGREHPRQRRGKAGQRQPGPGLLRQGDAQGQVRFHNAPVGKTRGQPARPVGQRPFPGQGHGEGPPAAVGARRVQGPAQGAACGLLGGKVQSQGPVAQIGKYGEPGKGPGAVPAVGAHKALHHAAAFGQPSGDGGFRALARHRRVQDQPLHGQPLHRKGRQGRQPRRPDHGRRLLVRRQLGSPQHPHDVGRKLADLHPARKKRHKRPVQAGIANHKPRPGRVHQGHGSHPDGKRHNPLQSVDPGRQTGCGGHGPLQQAAQGGAAGSGLDARKQKRDDEHHARQGEKRQPHDAAHPPGRSGRGLVRARGLRHERVSLSRCGIRQLAGLLLLSQHTEITIIPYVNSAGFREGDGVLGPCGRSGSTVQAIRRPARC</sequence>
<reference evidence="2" key="1">
    <citation type="journal article" date="2015" name="Proc. Natl. Acad. Sci. U.S.A.">
        <title>Networks of energetic and metabolic interactions define dynamics in microbial communities.</title>
        <authorList>
            <person name="Embree M."/>
            <person name="Liu J.K."/>
            <person name="Al-Bassam M.M."/>
            <person name="Zengler K."/>
        </authorList>
    </citation>
    <scope>NUCLEOTIDE SEQUENCE</scope>
</reference>
<feature type="compositionally biased region" description="Basic residues" evidence="1">
    <location>
        <begin position="153"/>
        <end position="164"/>
    </location>
</feature>
<evidence type="ECO:0000256" key="1">
    <source>
        <dbReference type="SAM" id="MobiDB-lite"/>
    </source>
</evidence>
<name>A0A0W8G8X5_9ZZZZ</name>
<accession>A0A0W8G8X5</accession>
<protein>
    <submittedName>
        <fullName evidence="2">Liga</fullName>
    </submittedName>
</protein>
<comment type="caution">
    <text evidence="2">The sequence shown here is derived from an EMBL/GenBank/DDBJ whole genome shotgun (WGS) entry which is preliminary data.</text>
</comment>
<feature type="compositionally biased region" description="Basic and acidic residues" evidence="1">
    <location>
        <begin position="184"/>
        <end position="197"/>
    </location>
</feature>
<organism evidence="2">
    <name type="scientific">hydrocarbon metagenome</name>
    <dbReference type="NCBI Taxonomy" id="938273"/>
    <lineage>
        <taxon>unclassified sequences</taxon>
        <taxon>metagenomes</taxon>
        <taxon>ecological metagenomes</taxon>
    </lineage>
</organism>
<gene>
    <name evidence="2" type="ORF">ASZ90_000492</name>
</gene>
<feature type="compositionally biased region" description="Basic residues" evidence="1">
    <location>
        <begin position="214"/>
        <end position="225"/>
    </location>
</feature>
<evidence type="ECO:0000313" key="2">
    <source>
        <dbReference type="EMBL" id="KUG29604.1"/>
    </source>
</evidence>
<proteinExistence type="predicted"/>
<feature type="compositionally biased region" description="Basic residues" evidence="1">
    <location>
        <begin position="1"/>
        <end position="13"/>
    </location>
</feature>